<dbReference type="Pfam" id="PF13478">
    <property type="entry name" value="XdhC_C"/>
    <property type="match status" value="1"/>
</dbReference>
<sequence>MNDLLKVIKDAQKQNENFVIATILKKSGSAPRSEGAKMIIKPDLTVEGTIGGGLVEAMVIRAAAKVHRDKYFQIEEFILNSKDEVSQRMVCGGDLKILLEYIDWWDPKNQVFYGEIVQLIENKTDFVTITKIPQTSNENGSLEKWVCTETGFFGSESDEVFSLVKEIRENFYHLNYKEAFLEREGFYVETFFNKENVCIVGGGHIGKVLAELCKLVGFYVTVMDDREEFANTQRFNTVEEVIVIPDFENIEDYVKINHYSFVVIVTRGHSDDKDVLAQILQTEAKYIGMIGSKNKRNHVYQALLEDGFSFSDLERVHSPIGLNIFADTPEEIAVSIVAEMIQVRRQPN</sequence>
<dbReference type="Pfam" id="PF02625">
    <property type="entry name" value="XdhC_CoxI"/>
    <property type="match status" value="1"/>
</dbReference>
<dbReference type="InterPro" id="IPR036291">
    <property type="entry name" value="NAD(P)-bd_dom_sf"/>
</dbReference>
<evidence type="ECO:0000259" key="2">
    <source>
        <dbReference type="Pfam" id="PF13478"/>
    </source>
</evidence>
<gene>
    <name evidence="3" type="ORF">GH811_00750</name>
</gene>
<proteinExistence type="predicted"/>
<dbReference type="InterPro" id="IPR003777">
    <property type="entry name" value="XdhC_CoxI"/>
</dbReference>
<dbReference type="PANTHER" id="PTHR30388">
    <property type="entry name" value="ALDEHYDE OXIDOREDUCTASE MOLYBDENUM COFACTOR ASSEMBLY PROTEIN"/>
    <property type="match status" value="1"/>
</dbReference>
<dbReference type="NCBIfam" id="NF045664">
    <property type="entry name" value="XdhC_rel_AOR"/>
    <property type="match status" value="1"/>
</dbReference>
<dbReference type="InterPro" id="IPR052698">
    <property type="entry name" value="MoCofactor_Util/Proc"/>
</dbReference>
<keyword evidence="4" id="KW-1185">Reference proteome</keyword>
<feature type="domain" description="XdhC- CoxI" evidence="1">
    <location>
        <begin position="12"/>
        <end position="75"/>
    </location>
</feature>
<dbReference type="RefSeq" id="WP_186892895.1">
    <property type="nucleotide sequence ID" value="NZ_WJBE01000001.1"/>
</dbReference>
<feature type="domain" description="XdhC Rossmann" evidence="2">
    <location>
        <begin position="197"/>
        <end position="340"/>
    </location>
</feature>
<dbReference type="Proteomes" id="UP000622405">
    <property type="component" value="Unassembled WGS sequence"/>
</dbReference>
<evidence type="ECO:0000259" key="1">
    <source>
        <dbReference type="Pfam" id="PF02625"/>
    </source>
</evidence>
<comment type="caution">
    <text evidence="3">The sequence shown here is derived from an EMBL/GenBank/DDBJ whole genome shotgun (WGS) entry which is preliminary data.</text>
</comment>
<reference evidence="3 4" key="1">
    <citation type="journal article" date="2020" name="mSystems">
        <title>Defining Genomic and Predicted Metabolic Features of the Acetobacterium Genus.</title>
        <authorList>
            <person name="Ross D.E."/>
            <person name="Marshall C.W."/>
            <person name="Gulliver D."/>
            <person name="May H.D."/>
            <person name="Norman R.S."/>
        </authorList>
    </citation>
    <scope>NUCLEOTIDE SEQUENCE [LARGE SCALE GENOMIC DNA]</scope>
    <source>
        <strain evidence="3 4">DSM 4132</strain>
    </source>
</reference>
<accession>A0ABR6YSH8</accession>
<organism evidence="3 4">
    <name type="scientific">Acetobacterium malicum</name>
    <dbReference type="NCBI Taxonomy" id="52692"/>
    <lineage>
        <taxon>Bacteria</taxon>
        <taxon>Bacillati</taxon>
        <taxon>Bacillota</taxon>
        <taxon>Clostridia</taxon>
        <taxon>Eubacteriales</taxon>
        <taxon>Eubacteriaceae</taxon>
        <taxon>Acetobacterium</taxon>
    </lineage>
</organism>
<protein>
    <submittedName>
        <fullName evidence="3">Molybdenum dehydrogenase</fullName>
    </submittedName>
</protein>
<evidence type="ECO:0000313" key="3">
    <source>
        <dbReference type="EMBL" id="MBC3898142.1"/>
    </source>
</evidence>
<dbReference type="SUPFAM" id="SSF51735">
    <property type="entry name" value="NAD(P)-binding Rossmann-fold domains"/>
    <property type="match status" value="1"/>
</dbReference>
<evidence type="ECO:0000313" key="4">
    <source>
        <dbReference type="Proteomes" id="UP000622405"/>
    </source>
</evidence>
<dbReference type="EMBL" id="WJBE01000001">
    <property type="protein sequence ID" value="MBC3898142.1"/>
    <property type="molecule type" value="Genomic_DNA"/>
</dbReference>
<name>A0ABR6YSH8_9FIRM</name>
<dbReference type="InterPro" id="IPR027051">
    <property type="entry name" value="XdhC_Rossmann_dom"/>
</dbReference>
<dbReference type="Gene3D" id="3.40.50.720">
    <property type="entry name" value="NAD(P)-binding Rossmann-like Domain"/>
    <property type="match status" value="1"/>
</dbReference>
<dbReference type="PANTHER" id="PTHR30388:SF6">
    <property type="entry name" value="XANTHINE DEHYDROGENASE SUBUNIT A-RELATED"/>
    <property type="match status" value="1"/>
</dbReference>